<dbReference type="SUPFAM" id="SSF74650">
    <property type="entry name" value="Galactose mutarotase-like"/>
    <property type="match status" value="1"/>
</dbReference>
<dbReference type="Proteomes" id="UP001496674">
    <property type="component" value="Chromosome"/>
</dbReference>
<dbReference type="Gene3D" id="2.70.98.10">
    <property type="match status" value="1"/>
</dbReference>
<keyword evidence="13" id="KW-1185">Reference proteome</keyword>
<dbReference type="PROSITE" id="PS00545">
    <property type="entry name" value="ALDOSE_1_EPIMERASE"/>
    <property type="match status" value="1"/>
</dbReference>
<evidence type="ECO:0000313" key="12">
    <source>
        <dbReference type="EMBL" id="BEH00207.1"/>
    </source>
</evidence>
<reference evidence="12 13" key="1">
    <citation type="submission" date="2023-04" db="EMBL/GenBank/DDBJ databases">
        <title>Draft genome sequence of acteroides sedimenti strain YN3PY1.</title>
        <authorList>
            <person name="Yoshida N."/>
        </authorList>
    </citation>
    <scope>NUCLEOTIDE SEQUENCE [LARGE SCALE GENOMIC DNA]</scope>
    <source>
        <strain evidence="12 13">YN3PY1</strain>
    </source>
</reference>
<gene>
    <name evidence="12" type="ORF">BSYN_24710</name>
</gene>
<evidence type="ECO:0000256" key="4">
    <source>
        <dbReference type="ARBA" id="ARBA00006206"/>
    </source>
</evidence>
<evidence type="ECO:0000256" key="3">
    <source>
        <dbReference type="ARBA" id="ARBA00005028"/>
    </source>
</evidence>
<comment type="pathway">
    <text evidence="3 11">Carbohydrate metabolism; hexose metabolism.</text>
</comment>
<dbReference type="InterPro" id="IPR018052">
    <property type="entry name" value="Ald1_epimerase_CS"/>
</dbReference>
<protein>
    <recommendedName>
        <fullName evidence="7 11">Aldose 1-epimerase</fullName>
        <ecNumber evidence="6 11">5.1.3.3</ecNumber>
    </recommendedName>
</protein>
<evidence type="ECO:0000256" key="2">
    <source>
        <dbReference type="ARBA" id="ARBA00001913"/>
    </source>
</evidence>
<evidence type="ECO:0000256" key="8">
    <source>
        <dbReference type="ARBA" id="ARBA00022837"/>
    </source>
</evidence>
<evidence type="ECO:0000313" key="13">
    <source>
        <dbReference type="Proteomes" id="UP001496674"/>
    </source>
</evidence>
<accession>A0ABM8IEW3</accession>
<dbReference type="PANTHER" id="PTHR10091">
    <property type="entry name" value="ALDOSE-1-EPIMERASE"/>
    <property type="match status" value="1"/>
</dbReference>
<organism evidence="12 13">
    <name type="scientific">Bacteroides sedimenti</name>
    <dbReference type="NCBI Taxonomy" id="2136147"/>
    <lineage>
        <taxon>Bacteria</taxon>
        <taxon>Pseudomonadati</taxon>
        <taxon>Bacteroidota</taxon>
        <taxon>Bacteroidia</taxon>
        <taxon>Bacteroidales</taxon>
        <taxon>Bacteroidaceae</taxon>
        <taxon>Bacteroides</taxon>
    </lineage>
</organism>
<dbReference type="CDD" id="cd09019">
    <property type="entry name" value="galactose_mutarotase_like"/>
    <property type="match status" value="1"/>
</dbReference>
<sequence>MKKLGLIIGIILFVSCSANRKGAGFISDSGLKQSNFQTVVNGKKVSLYVLKNKNKMEVCLTNFGGRIVSIMVPDKEGKMRDVVLGFDSIQDYIKYPTDFGASIGRYANRINKGQITIDGVKYQLPQNNFGHCLHGGFKGFQYQIYDARQINDQKIEFSYLSKDMEEGFPGSLTCKVTFTLTDDNAIDIQYEATTDKKTVVNMTNHAYFNLDGDPSKSNSDYLLTINADSYTPVDSTFMTTGEILPVKGTDMDFRVPTAIGTRINDTSFVQLKNGHGYDHNWVLNTKGDITRKCASLKSPKTGIVLNVFTNEPGIQVYAGNFLDGTLTGKKGITYKKRASVCLETQKYPDTPNKPNWPSALLKPGEKYFSHCIYKFSVEH</sequence>
<dbReference type="EC" id="5.1.3.3" evidence="6 11"/>
<name>A0ABM8IEW3_9BACE</name>
<comment type="catalytic activity">
    <reaction evidence="1 11">
        <text>alpha-D-glucose = beta-D-glucose</text>
        <dbReference type="Rhea" id="RHEA:10264"/>
        <dbReference type="ChEBI" id="CHEBI:15903"/>
        <dbReference type="ChEBI" id="CHEBI:17925"/>
        <dbReference type="EC" id="5.1.3.3"/>
    </reaction>
</comment>
<comment type="cofactor">
    <cofactor evidence="2">
        <name>Ca(2+)</name>
        <dbReference type="ChEBI" id="CHEBI:29108"/>
    </cofactor>
</comment>
<comment type="subunit">
    <text evidence="5">Monomer.</text>
</comment>
<evidence type="ECO:0000256" key="5">
    <source>
        <dbReference type="ARBA" id="ARBA00011245"/>
    </source>
</evidence>
<evidence type="ECO:0000256" key="1">
    <source>
        <dbReference type="ARBA" id="ARBA00001614"/>
    </source>
</evidence>
<dbReference type="NCBIfam" id="NF008277">
    <property type="entry name" value="PRK11055.1"/>
    <property type="match status" value="1"/>
</dbReference>
<dbReference type="PIRSF" id="PIRSF005096">
    <property type="entry name" value="GALM"/>
    <property type="match status" value="1"/>
</dbReference>
<dbReference type="InterPro" id="IPR014718">
    <property type="entry name" value="GH-type_carb-bd"/>
</dbReference>
<keyword evidence="8" id="KW-0106">Calcium</keyword>
<keyword evidence="9 11" id="KW-0413">Isomerase</keyword>
<dbReference type="InterPro" id="IPR047215">
    <property type="entry name" value="Galactose_mutarotase-like"/>
</dbReference>
<keyword evidence="10 11" id="KW-0119">Carbohydrate metabolism</keyword>
<proteinExistence type="inferred from homology"/>
<dbReference type="InterPro" id="IPR015443">
    <property type="entry name" value="Aldose_1-epimerase"/>
</dbReference>
<dbReference type="InterPro" id="IPR011013">
    <property type="entry name" value="Gal_mutarotase_sf_dom"/>
</dbReference>
<evidence type="ECO:0000256" key="9">
    <source>
        <dbReference type="ARBA" id="ARBA00023235"/>
    </source>
</evidence>
<evidence type="ECO:0000256" key="10">
    <source>
        <dbReference type="ARBA" id="ARBA00023277"/>
    </source>
</evidence>
<evidence type="ECO:0000256" key="6">
    <source>
        <dbReference type="ARBA" id="ARBA00013185"/>
    </source>
</evidence>
<evidence type="ECO:0000256" key="7">
    <source>
        <dbReference type="ARBA" id="ARBA00014165"/>
    </source>
</evidence>
<dbReference type="PROSITE" id="PS51257">
    <property type="entry name" value="PROKAR_LIPOPROTEIN"/>
    <property type="match status" value="1"/>
</dbReference>
<dbReference type="Pfam" id="PF01263">
    <property type="entry name" value="Aldose_epim"/>
    <property type="match status" value="1"/>
</dbReference>
<comment type="similarity">
    <text evidence="4 11">Belongs to the aldose epimerase family.</text>
</comment>
<dbReference type="RefSeq" id="WP_353331348.1">
    <property type="nucleotide sequence ID" value="NZ_AP028055.1"/>
</dbReference>
<evidence type="ECO:0000256" key="11">
    <source>
        <dbReference type="PIRNR" id="PIRNR005096"/>
    </source>
</evidence>
<dbReference type="PANTHER" id="PTHR10091:SF0">
    <property type="entry name" value="GALACTOSE MUTAROTASE"/>
    <property type="match status" value="1"/>
</dbReference>
<dbReference type="InterPro" id="IPR008183">
    <property type="entry name" value="Aldose_1/G6P_1-epimerase"/>
</dbReference>
<dbReference type="EMBL" id="AP028055">
    <property type="protein sequence ID" value="BEH00207.1"/>
    <property type="molecule type" value="Genomic_DNA"/>
</dbReference>